<evidence type="ECO:0000313" key="3">
    <source>
        <dbReference type="Proteomes" id="UP000053676"/>
    </source>
</evidence>
<feature type="transmembrane region" description="Helical" evidence="1">
    <location>
        <begin position="47"/>
        <end position="66"/>
    </location>
</feature>
<evidence type="ECO:0000256" key="1">
    <source>
        <dbReference type="SAM" id="Phobius"/>
    </source>
</evidence>
<accession>W2SLA3</accession>
<feature type="transmembrane region" description="Helical" evidence="1">
    <location>
        <begin position="20"/>
        <end position="40"/>
    </location>
</feature>
<keyword evidence="1" id="KW-0472">Membrane</keyword>
<sequence>MVAPFLKYFFYRGVLPLSLLFAAFVRPCFMSVGYVIFALLSPVLPSIHAAMPLPGGICMCCLWFLLGHCRATIYLDDLNHIDLLFFEGVQVFFSFLKRF</sequence>
<dbReference type="Proteomes" id="UP000053676">
    <property type="component" value="Unassembled WGS sequence"/>
</dbReference>
<keyword evidence="3" id="KW-1185">Reference proteome</keyword>
<organism evidence="2 3">
    <name type="scientific">Necator americanus</name>
    <name type="common">Human hookworm</name>
    <dbReference type="NCBI Taxonomy" id="51031"/>
    <lineage>
        <taxon>Eukaryota</taxon>
        <taxon>Metazoa</taxon>
        <taxon>Ecdysozoa</taxon>
        <taxon>Nematoda</taxon>
        <taxon>Chromadorea</taxon>
        <taxon>Rhabditida</taxon>
        <taxon>Rhabditina</taxon>
        <taxon>Rhabditomorpha</taxon>
        <taxon>Strongyloidea</taxon>
        <taxon>Ancylostomatidae</taxon>
        <taxon>Bunostominae</taxon>
        <taxon>Necator</taxon>
    </lineage>
</organism>
<keyword evidence="1" id="KW-1133">Transmembrane helix</keyword>
<gene>
    <name evidence="2" type="ORF">NECAME_05235</name>
</gene>
<dbReference type="EMBL" id="KI669098">
    <property type="protein sequence ID" value="ETN69522.1"/>
    <property type="molecule type" value="Genomic_DNA"/>
</dbReference>
<dbReference type="STRING" id="51031.W2SLA3"/>
<dbReference type="KEGG" id="nai:NECAME_05235"/>
<keyword evidence="1" id="KW-0812">Transmembrane</keyword>
<proteinExistence type="predicted"/>
<dbReference type="AlphaFoldDB" id="W2SLA3"/>
<evidence type="ECO:0000313" key="2">
    <source>
        <dbReference type="EMBL" id="ETN69522.1"/>
    </source>
</evidence>
<reference evidence="3" key="1">
    <citation type="journal article" date="2014" name="Nat. Genet.">
        <title>Genome of the human hookworm Necator americanus.</title>
        <authorList>
            <person name="Tang Y.T."/>
            <person name="Gao X."/>
            <person name="Rosa B.A."/>
            <person name="Abubucker S."/>
            <person name="Hallsworth-Pepin K."/>
            <person name="Martin J."/>
            <person name="Tyagi R."/>
            <person name="Heizer E."/>
            <person name="Zhang X."/>
            <person name="Bhonagiri-Palsikar V."/>
            <person name="Minx P."/>
            <person name="Warren W.C."/>
            <person name="Wang Q."/>
            <person name="Zhan B."/>
            <person name="Hotez P.J."/>
            <person name="Sternberg P.W."/>
            <person name="Dougall A."/>
            <person name="Gaze S.T."/>
            <person name="Mulvenna J."/>
            <person name="Sotillo J."/>
            <person name="Ranganathan S."/>
            <person name="Rabelo E.M."/>
            <person name="Wilson R.K."/>
            <person name="Felgner P.L."/>
            <person name="Bethony J."/>
            <person name="Hawdon J.M."/>
            <person name="Gasser R.B."/>
            <person name="Loukas A."/>
            <person name="Mitreva M."/>
        </authorList>
    </citation>
    <scope>NUCLEOTIDE SEQUENCE [LARGE SCALE GENOMIC DNA]</scope>
</reference>
<protein>
    <submittedName>
        <fullName evidence="2">Uncharacterized protein</fullName>
    </submittedName>
</protein>
<name>W2SLA3_NECAM</name>